<evidence type="ECO:0000256" key="9">
    <source>
        <dbReference type="NCBIfam" id="TIGR03303"/>
    </source>
</evidence>
<evidence type="ECO:0000313" key="11">
    <source>
        <dbReference type="EMBL" id="ROH91204.1"/>
    </source>
</evidence>
<dbReference type="Proteomes" id="UP000282106">
    <property type="component" value="Unassembled WGS sequence"/>
</dbReference>
<organism evidence="11 12">
    <name type="scientific">Stagnimonas aquatica</name>
    <dbReference type="NCBI Taxonomy" id="2689987"/>
    <lineage>
        <taxon>Bacteria</taxon>
        <taxon>Pseudomonadati</taxon>
        <taxon>Pseudomonadota</taxon>
        <taxon>Gammaproteobacteria</taxon>
        <taxon>Nevskiales</taxon>
        <taxon>Nevskiaceae</taxon>
        <taxon>Stagnimonas</taxon>
    </lineage>
</organism>
<keyword evidence="3 8" id="KW-0812">Transmembrane</keyword>
<dbReference type="HAMAP" id="MF_01430">
    <property type="entry name" value="OM_assembly_BamA"/>
    <property type="match status" value="1"/>
</dbReference>
<evidence type="ECO:0000256" key="7">
    <source>
        <dbReference type="ARBA" id="ARBA00023237"/>
    </source>
</evidence>
<evidence type="ECO:0000256" key="8">
    <source>
        <dbReference type="HAMAP-Rule" id="MF_01430"/>
    </source>
</evidence>
<feature type="chain" id="PRO_5018341577" description="Outer membrane protein assembly factor BamA" evidence="8">
    <location>
        <begin position="23"/>
        <end position="763"/>
    </location>
</feature>
<reference evidence="11 12" key="1">
    <citation type="submission" date="2018-10" db="EMBL/GenBank/DDBJ databases">
        <authorList>
            <person name="Chen W.-M."/>
        </authorList>
    </citation>
    <scope>NUCLEOTIDE SEQUENCE [LARGE SCALE GENOMIC DNA]</scope>
    <source>
        <strain evidence="11 12">THS-13</strain>
    </source>
</reference>
<protein>
    <recommendedName>
        <fullName evidence="8 9">Outer membrane protein assembly factor BamA</fullName>
    </recommendedName>
</protein>
<dbReference type="GO" id="GO:0043165">
    <property type="term" value="P:Gram-negative-bacterium-type cell outer membrane assembly"/>
    <property type="evidence" value="ECO:0007669"/>
    <property type="project" value="UniProtKB-UniRule"/>
</dbReference>
<evidence type="ECO:0000259" key="10">
    <source>
        <dbReference type="PROSITE" id="PS51779"/>
    </source>
</evidence>
<sequence precursor="true">MSLRKRALAACASLLFIPASWALEPFTVREIRAEGLQRLDEGTILTYLPLTTGDELNDITSRQAIRALYASGLFQDVQLLRDGNALVIRVEERPQIVKFEIEGNEKIGGDELKKSLADLGLANGETYKRALLDQVEQELRRQYYANGYYDVGIDTTVTDLANNRVDIKIKVTEGKVTKIKDINILGATAFPVKELKEQLQLKPTNWVPFQKSDRYSKQSLGGDLETLQSYYQDRGYLKFNVASVQVALSPEKKDIFITVNVEEGDKYSLKDRRFSGETILNEEFLFRLLSTKPGDTFSRKEATESANRIEAALSDVGYAFAKVTPLPEVDEEKKQVSLNYVIEPGKRAYVRRINFTGHGDTNDETLRREMRQLEASPFSKSAVERSRVRLTRLPFIEEAEVDTKPVPGSDDLVDVSFKIKERAPGSVQFGVGYSGAQGFLVNASLTHTNFLGTGNRVELSIDNSQYSRQLNFSWTNPYFTEDGISQTISTYYRKAESVIRYSSGFNSNTIGADLTYGIPLSEFVALRIGGGVTQTAIETFPAYSADEVLRFVRENGSSFTDFTLRTGITRDTRNRTFFASRGTLNRLNLDVTVPGSGIEFYNLFYQHQQYIPLFYKFFIEFDGTVGYVDTYGDSSTVPPYENYFAGGPRTVRGYKDGTLGPRDTPFNNPYGGKLRTTAQTELIIPTPLDSDGKSSRVSLFYDVGNIFAEPGQFEVNELRQSMGLAVSYFTPFLGLLQLSYSFPLNAKPQDEVDRFQITFGSGF</sequence>
<comment type="subcellular location">
    <subcellularLocation>
        <location evidence="8">Cell outer membrane</location>
    </subcellularLocation>
    <subcellularLocation>
        <location evidence="1">Membrane</location>
    </subcellularLocation>
</comment>
<comment type="subunit">
    <text evidence="8">Part of the Bam complex.</text>
</comment>
<dbReference type="GO" id="GO:1990063">
    <property type="term" value="C:Bam protein complex"/>
    <property type="evidence" value="ECO:0007669"/>
    <property type="project" value="TreeGrafter"/>
</dbReference>
<dbReference type="Pfam" id="PF01103">
    <property type="entry name" value="Omp85"/>
    <property type="match status" value="1"/>
</dbReference>
<evidence type="ECO:0000313" key="12">
    <source>
        <dbReference type="Proteomes" id="UP000282106"/>
    </source>
</evidence>
<keyword evidence="6 8" id="KW-0472">Membrane</keyword>
<evidence type="ECO:0000256" key="6">
    <source>
        <dbReference type="ARBA" id="ARBA00023136"/>
    </source>
</evidence>
<feature type="domain" description="POTRA" evidence="10">
    <location>
        <begin position="177"/>
        <end position="264"/>
    </location>
</feature>
<dbReference type="PANTHER" id="PTHR12815:SF23">
    <property type="entry name" value="OUTER MEMBRANE PROTEIN ASSEMBLY FACTOR BAMA"/>
    <property type="match status" value="1"/>
</dbReference>
<keyword evidence="7 8" id="KW-0998">Cell outer membrane</keyword>
<dbReference type="PANTHER" id="PTHR12815">
    <property type="entry name" value="SORTING AND ASSEMBLY MACHINERY SAMM50 PROTEIN FAMILY MEMBER"/>
    <property type="match status" value="1"/>
</dbReference>
<dbReference type="InterPro" id="IPR010827">
    <property type="entry name" value="BamA/TamA_POTRA"/>
</dbReference>
<feature type="signal peptide" evidence="8">
    <location>
        <begin position="1"/>
        <end position="22"/>
    </location>
</feature>
<name>A0A3N0VEV9_9GAMM</name>
<feature type="domain" description="POTRA" evidence="10">
    <location>
        <begin position="26"/>
        <end position="93"/>
    </location>
</feature>
<evidence type="ECO:0000256" key="2">
    <source>
        <dbReference type="ARBA" id="ARBA00022452"/>
    </source>
</evidence>
<dbReference type="Gene3D" id="3.10.20.310">
    <property type="entry name" value="membrane protein fhac"/>
    <property type="match status" value="5"/>
</dbReference>
<keyword evidence="2 8" id="KW-1134">Transmembrane beta strand</keyword>
<dbReference type="InterPro" id="IPR023707">
    <property type="entry name" value="OM_assembly_BamA"/>
</dbReference>
<evidence type="ECO:0000256" key="5">
    <source>
        <dbReference type="ARBA" id="ARBA00022737"/>
    </source>
</evidence>
<dbReference type="InParanoid" id="A0A3N0VEV9"/>
<feature type="domain" description="POTRA" evidence="10">
    <location>
        <begin position="267"/>
        <end position="345"/>
    </location>
</feature>
<comment type="caution">
    <text evidence="11">The sequence shown here is derived from an EMBL/GenBank/DDBJ whole genome shotgun (WGS) entry which is preliminary data.</text>
</comment>
<dbReference type="GO" id="GO:0051205">
    <property type="term" value="P:protein insertion into membrane"/>
    <property type="evidence" value="ECO:0007669"/>
    <property type="project" value="UniProtKB-UniRule"/>
</dbReference>
<feature type="domain" description="POTRA" evidence="10">
    <location>
        <begin position="94"/>
        <end position="174"/>
    </location>
</feature>
<feature type="domain" description="POTRA" evidence="10">
    <location>
        <begin position="348"/>
        <end position="422"/>
    </location>
</feature>
<keyword evidence="5 8" id="KW-0677">Repeat</keyword>
<comment type="function">
    <text evidence="8">Part of the outer membrane protein assembly complex, which is involved in assembly and insertion of beta-barrel proteins into the outer membrane.</text>
</comment>
<dbReference type="AlphaFoldDB" id="A0A3N0VEV9"/>
<gene>
    <name evidence="8 11" type="primary">bamA</name>
    <name evidence="11" type="ORF">ED208_08505</name>
</gene>
<dbReference type="Pfam" id="PF07244">
    <property type="entry name" value="POTRA"/>
    <property type="match status" value="4"/>
</dbReference>
<dbReference type="InterPro" id="IPR000184">
    <property type="entry name" value="Bac_surfAg_D15"/>
</dbReference>
<accession>A0A3N0VEV9</accession>
<dbReference type="InterPro" id="IPR034746">
    <property type="entry name" value="POTRA"/>
</dbReference>
<dbReference type="InterPro" id="IPR039910">
    <property type="entry name" value="D15-like"/>
</dbReference>
<evidence type="ECO:0000256" key="3">
    <source>
        <dbReference type="ARBA" id="ARBA00022692"/>
    </source>
</evidence>
<dbReference type="EMBL" id="RJVO01000003">
    <property type="protein sequence ID" value="ROH91204.1"/>
    <property type="molecule type" value="Genomic_DNA"/>
</dbReference>
<proteinExistence type="inferred from homology"/>
<keyword evidence="4 8" id="KW-0732">Signal</keyword>
<keyword evidence="12" id="KW-1185">Reference proteome</keyword>
<dbReference type="NCBIfam" id="TIGR03303">
    <property type="entry name" value="OM_YaeT"/>
    <property type="match status" value="1"/>
</dbReference>
<comment type="similarity">
    <text evidence="8">Belongs to the BamA family.</text>
</comment>
<evidence type="ECO:0000256" key="4">
    <source>
        <dbReference type="ARBA" id="ARBA00022729"/>
    </source>
</evidence>
<evidence type="ECO:0000256" key="1">
    <source>
        <dbReference type="ARBA" id="ARBA00004370"/>
    </source>
</evidence>
<dbReference type="PROSITE" id="PS51779">
    <property type="entry name" value="POTRA"/>
    <property type="match status" value="5"/>
</dbReference>
<dbReference type="Gene3D" id="2.40.160.50">
    <property type="entry name" value="membrane protein fhac: a member of the omp85/tpsb transporter family"/>
    <property type="match status" value="1"/>
</dbReference>
<dbReference type="PIRSF" id="PIRSF006076">
    <property type="entry name" value="OM_assembly_OMP85"/>
    <property type="match status" value="1"/>
</dbReference>
<dbReference type="FunCoup" id="A0A3N0VEV9">
    <property type="interactions" value="274"/>
</dbReference>